<dbReference type="Gene3D" id="1.25.40.20">
    <property type="entry name" value="Ankyrin repeat-containing domain"/>
    <property type="match status" value="2"/>
</dbReference>
<feature type="repeat" description="ANK" evidence="3">
    <location>
        <begin position="778"/>
        <end position="810"/>
    </location>
</feature>
<dbReference type="GO" id="GO:0005634">
    <property type="term" value="C:nucleus"/>
    <property type="evidence" value="ECO:0007669"/>
    <property type="project" value="TreeGrafter"/>
</dbReference>
<reference evidence="4" key="1">
    <citation type="submission" date="2023-07" db="EMBL/GenBank/DDBJ databases">
        <authorList>
            <consortium name="AG Swart"/>
            <person name="Singh M."/>
            <person name="Singh A."/>
            <person name="Seah K."/>
            <person name="Emmerich C."/>
        </authorList>
    </citation>
    <scope>NUCLEOTIDE SEQUENCE</scope>
    <source>
        <strain evidence="4">DP1</strain>
    </source>
</reference>
<feature type="repeat" description="ANK" evidence="3">
    <location>
        <begin position="811"/>
        <end position="843"/>
    </location>
</feature>
<evidence type="ECO:0000256" key="2">
    <source>
        <dbReference type="ARBA" id="ARBA00023043"/>
    </source>
</evidence>
<evidence type="ECO:0000256" key="3">
    <source>
        <dbReference type="PROSITE-ProRule" id="PRU00023"/>
    </source>
</evidence>
<dbReference type="SUPFAM" id="SSF48403">
    <property type="entry name" value="Ankyrin repeat"/>
    <property type="match status" value="1"/>
</dbReference>
<proteinExistence type="predicted"/>
<dbReference type="Pfam" id="PF13516">
    <property type="entry name" value="LRR_6"/>
    <property type="match status" value="1"/>
</dbReference>
<organism evidence="4 5">
    <name type="scientific">Euplotes crassus</name>
    <dbReference type="NCBI Taxonomy" id="5936"/>
    <lineage>
        <taxon>Eukaryota</taxon>
        <taxon>Sar</taxon>
        <taxon>Alveolata</taxon>
        <taxon>Ciliophora</taxon>
        <taxon>Intramacronucleata</taxon>
        <taxon>Spirotrichea</taxon>
        <taxon>Hypotrichia</taxon>
        <taxon>Euplotida</taxon>
        <taxon>Euplotidae</taxon>
        <taxon>Moneuplotes</taxon>
    </lineage>
</organism>
<name>A0AAD1XZW0_EUPCR</name>
<dbReference type="Pfam" id="PF12796">
    <property type="entry name" value="Ank_2"/>
    <property type="match status" value="2"/>
</dbReference>
<comment type="caution">
    <text evidence="4">The sequence shown here is derived from an EMBL/GenBank/DDBJ whole genome shotgun (WGS) entry which is preliminary data.</text>
</comment>
<dbReference type="PROSITE" id="PS50088">
    <property type="entry name" value="ANK_REPEAT"/>
    <property type="match status" value="2"/>
</dbReference>
<protein>
    <submittedName>
        <fullName evidence="4">Uncharacterized protein</fullName>
    </submittedName>
</protein>
<dbReference type="SMART" id="SM00248">
    <property type="entry name" value="ANK"/>
    <property type="match status" value="4"/>
</dbReference>
<dbReference type="SUPFAM" id="SSF52047">
    <property type="entry name" value="RNI-like"/>
    <property type="match status" value="1"/>
</dbReference>
<dbReference type="InterPro" id="IPR001611">
    <property type="entry name" value="Leu-rich_rpt"/>
</dbReference>
<dbReference type="EMBL" id="CAMPGE010024337">
    <property type="protein sequence ID" value="CAI2382185.1"/>
    <property type="molecule type" value="Genomic_DNA"/>
</dbReference>
<keyword evidence="1" id="KW-0677">Repeat</keyword>
<dbReference type="PANTHER" id="PTHR24124">
    <property type="entry name" value="ANKYRIN REPEAT FAMILY A"/>
    <property type="match status" value="1"/>
</dbReference>
<dbReference type="AlphaFoldDB" id="A0AAD1XZW0"/>
<dbReference type="PANTHER" id="PTHR24124:SF14">
    <property type="entry name" value="CHROMOSOME UNDETERMINED SCAFFOLD_25, WHOLE GENOME SHOTGUN SEQUENCE"/>
    <property type="match status" value="1"/>
</dbReference>
<dbReference type="Gene3D" id="3.80.10.10">
    <property type="entry name" value="Ribonuclease Inhibitor"/>
    <property type="match status" value="1"/>
</dbReference>
<dbReference type="InterPro" id="IPR036770">
    <property type="entry name" value="Ankyrin_rpt-contain_sf"/>
</dbReference>
<evidence type="ECO:0000256" key="1">
    <source>
        <dbReference type="ARBA" id="ARBA00022737"/>
    </source>
</evidence>
<keyword evidence="5" id="KW-1185">Reference proteome</keyword>
<dbReference type="PROSITE" id="PS50297">
    <property type="entry name" value="ANK_REP_REGION"/>
    <property type="match status" value="1"/>
</dbReference>
<sequence>MESFHHLLPFVSVNINEKSEEGDELRRIMSIDRSEAIMLMNRLEINTVLELIEYGTARSVTEEYLLPCFFKSQHKTTKFLNFYKGLVREFKETSTIFIEIFLALRECILDDNNLEYRDLPEVMLIGKMQYRQYLGGEYSKDKGMNKGQIEVMLKLISKVPHVKALSLVFTRFRNSGLKHLAKCLKFDGFRGIRKTDPTLFALNLSHNFFNWEYMKSFMKVFTGKIPPDYAEENSIPLECGIRILILDNNFLTAKGAAIIGNSLPKCRSLKVLSLETNRIQGKGAEPLFEGLKTATLAYLSLASNPLGNRGVSDLSDALKENTYLKMLDLFDVNFSEEGAICLSQALIENKTLQGLYLSNTKVSMDISEKLLKVVLCNHSLKVFKWVNLYKFGDYELDVSDRAFDIESHHTPISKFTFYNQERMDLCFTIFCDFYKCPWAPFPQFKDQYSDECVLFQGYLDYVLENWTSLQRGDYYSQDLDEEDLQFPSINNLLGKFQFDYDEPKLDHDSIEYKLLHLNRVDDNERLFYTYFKDDRKDSEEAKVTRGKILKRKQDELLGNSFYEAAITPSKHHDEFMPNSSYTKIGKQMVYIMLILGFNANTIDPESGMNAIHKCIASRNQIVLEILLKSSKSLDLNIQVEKGDFEGMTPLHIAILSKEVIFVDLLCQYEGDIVTDLDIPTNDDETPIELAERIFKQSISDRNAMNNMNAICMRLKRYAKIKCIDITQKKWFGNSNYSENSEEEYSKLVKYIVADDFHEFSHILMSDNSGEQLNSIDYENMTPLHYAIFYKREKYAMTLIKCGAELYVADVRGMTPLHLAAMMSSAIIITSLINAGADPSTQNYDGDTPLDLAKRLGRKEIVEELKYYCV</sequence>
<dbReference type="InterPro" id="IPR032675">
    <property type="entry name" value="LRR_dom_sf"/>
</dbReference>
<accession>A0AAD1XZW0</accession>
<gene>
    <name evidence="4" type="ORF">ECRASSUSDP1_LOCUS23654</name>
</gene>
<evidence type="ECO:0000313" key="4">
    <source>
        <dbReference type="EMBL" id="CAI2382185.1"/>
    </source>
</evidence>
<evidence type="ECO:0000313" key="5">
    <source>
        <dbReference type="Proteomes" id="UP001295684"/>
    </source>
</evidence>
<dbReference type="GO" id="GO:0010468">
    <property type="term" value="P:regulation of gene expression"/>
    <property type="evidence" value="ECO:0007669"/>
    <property type="project" value="TreeGrafter"/>
</dbReference>
<dbReference type="Proteomes" id="UP001295684">
    <property type="component" value="Unassembled WGS sequence"/>
</dbReference>
<dbReference type="InterPro" id="IPR002110">
    <property type="entry name" value="Ankyrin_rpt"/>
</dbReference>
<dbReference type="SMART" id="SM00368">
    <property type="entry name" value="LRR_RI"/>
    <property type="match status" value="5"/>
</dbReference>
<keyword evidence="2 3" id="KW-0040">ANK repeat</keyword>